<keyword evidence="15" id="KW-1185">Reference proteome</keyword>
<dbReference type="Gene3D" id="3.30.565.10">
    <property type="entry name" value="Histidine kinase-like ATPase, C-terminal domain"/>
    <property type="match status" value="1"/>
</dbReference>
<dbReference type="CDD" id="cd00130">
    <property type="entry name" value="PAS"/>
    <property type="match status" value="1"/>
</dbReference>
<dbReference type="InterPro" id="IPR000014">
    <property type="entry name" value="PAS"/>
</dbReference>
<dbReference type="GO" id="GO:0009881">
    <property type="term" value="F:photoreceptor activity"/>
    <property type="evidence" value="ECO:0007669"/>
    <property type="project" value="UniProtKB-KW"/>
</dbReference>
<feature type="domain" description="Phytochrome chromophore attachment site" evidence="11">
    <location>
        <begin position="200"/>
        <end position="377"/>
    </location>
</feature>
<dbReference type="EMBL" id="CAJGYO010000005">
    <property type="protein sequence ID" value="CAD6230098.1"/>
    <property type="molecule type" value="Genomic_DNA"/>
</dbReference>
<evidence type="ECO:0000256" key="6">
    <source>
        <dbReference type="ARBA" id="ARBA00022991"/>
    </source>
</evidence>
<dbReference type="InterPro" id="IPR043150">
    <property type="entry name" value="Phytochrome_PHY_sf"/>
</dbReference>
<dbReference type="Pfam" id="PF00360">
    <property type="entry name" value="PHY"/>
    <property type="match status" value="1"/>
</dbReference>
<feature type="region of interest" description="Disordered" evidence="10">
    <location>
        <begin position="1"/>
        <end position="29"/>
    </location>
</feature>
<dbReference type="InterPro" id="IPR035965">
    <property type="entry name" value="PAS-like_dom_sf"/>
</dbReference>
<evidence type="ECO:0000313" key="15">
    <source>
        <dbReference type="Proteomes" id="UP000604825"/>
    </source>
</evidence>
<reference evidence="14" key="1">
    <citation type="submission" date="2020-10" db="EMBL/GenBank/DDBJ databases">
        <authorList>
            <person name="Han B."/>
            <person name="Lu T."/>
            <person name="Zhao Q."/>
            <person name="Huang X."/>
            <person name="Zhao Y."/>
        </authorList>
    </citation>
    <scope>NUCLEOTIDE SEQUENCE</scope>
</reference>
<keyword evidence="6" id="KW-0157">Chromophore</keyword>
<sequence>MSYSKPSERTSHCSPSPSKTQERSHARMLSQTTLDSELNAEYEESGNSYDYFKLVKKQQTTQSEPEQLGHPEKVIAYLQQIQRAKLIQPFGCLLALDEKSFNIIAFNWHQCSVHFSGPSVAALHKALKFDDVSLLNPIIVQCKTSGKQMYAIVHRSTSCLVVDLEPMKHTEFPSIATRTSQSYKPATKAVFKMRSLPGGSMQILCNTVVKEVFDLTGYDRVMAYKFHEDDHGEVIAEITKPGLEPYLGLHYPATDIPQATRVLFMKSKVWIICDCRANSVKTIEAKGLPFDISLSGSTLRAPHRHSCHLEYMRNMNSIAPLVMAVVINENREDDDVKPEEPPKELKSRRLWGLLVCHHESPRYIPFLVRYACEFLAETMLSDMLFHDASPLSIISGSPNIMDLVKCDGAALLHGDKVWRLGMAPTEPQIRDIASWLSKVVHRDSTGLSTDSLIDAGYPGEASLGDRICGMAMAKIAPNDIVFWFRSHTTADIKWGGAKHDPFDQDDNRRMHPRLSFMAFLEVVKMKSLPWNDYEMDAICSLQLILRDRMNGATKPTGAAGFDNLQIDDIKLDCLDKLHMVTSKEEKEVRFEVKTHSSRADDGPVILVANACSSRDISGHVIGVFFVAQDMTIHKLAMDKFIRVDGDYKAIIHNTNPLIPPIFGADQFGWCSEWNAAMTKLTGFHRDEVLDKMLVGEVFDSSNGSSLLKNHDSVVRHCVIINYALAGEQTDKATFGFYNRNGKYIECILSTYGKENTDGIVDGVFCFIHVPSQELQHLEMVEFVLQDVVEGVVSQVLTACQDKDIGVLVNQLEGFMKEKLYGDGIRLQQILSDILFISVMFSIVGGYVEISYNLTKNNISKNLDLKLRIKHKGLDFPREILSRTYKDDIKDMSGEGLSLVVSRYILKLMNGDIRYVRKVGTSTFILMTELASAPAAIGQ</sequence>
<dbReference type="SUPFAM" id="SSF55785">
    <property type="entry name" value="PYP-like sensor domain (PAS domain)"/>
    <property type="match status" value="2"/>
</dbReference>
<protein>
    <recommendedName>
        <fullName evidence="16">Phytochrome</fullName>
    </recommendedName>
</protein>
<dbReference type="InterPro" id="IPR013767">
    <property type="entry name" value="PAS_fold"/>
</dbReference>
<dbReference type="InterPro" id="IPR013515">
    <property type="entry name" value="Phytochrome_cen-reg"/>
</dbReference>
<comment type="caution">
    <text evidence="14">The sequence shown here is derived from an EMBL/GenBank/DDBJ whole genome shotgun (WGS) entry which is preliminary data.</text>
</comment>
<evidence type="ECO:0000256" key="7">
    <source>
        <dbReference type="ARBA" id="ARBA00023015"/>
    </source>
</evidence>
<evidence type="ECO:0000256" key="10">
    <source>
        <dbReference type="SAM" id="MobiDB-lite"/>
    </source>
</evidence>
<evidence type="ECO:0000313" key="14">
    <source>
        <dbReference type="EMBL" id="CAD6230098.1"/>
    </source>
</evidence>
<dbReference type="PRINTS" id="PR01033">
    <property type="entry name" value="PHYTOCHROME"/>
</dbReference>
<evidence type="ECO:0000259" key="13">
    <source>
        <dbReference type="PROSITE" id="PS50112"/>
    </source>
</evidence>
<proteinExistence type="inferred from homology"/>
<dbReference type="InterPro" id="IPR036890">
    <property type="entry name" value="HATPase_C_sf"/>
</dbReference>
<keyword evidence="4" id="KW-0600">Photoreceptor protein</keyword>
<keyword evidence="8" id="KW-0804">Transcription</keyword>
<dbReference type="Pfam" id="PF08446">
    <property type="entry name" value="PAS_2"/>
    <property type="match status" value="1"/>
</dbReference>
<keyword evidence="9" id="KW-0675">Receptor</keyword>
<dbReference type="Gene3D" id="3.30.450.20">
    <property type="entry name" value="PAS domain"/>
    <property type="match status" value="1"/>
</dbReference>
<dbReference type="InterPro" id="IPR003594">
    <property type="entry name" value="HATPase_dom"/>
</dbReference>
<keyword evidence="5" id="KW-0716">Sensory transduction</keyword>
<feature type="compositionally biased region" description="Basic and acidic residues" evidence="10">
    <location>
        <begin position="1"/>
        <end position="11"/>
    </location>
</feature>
<evidence type="ECO:0000256" key="1">
    <source>
        <dbReference type="ARBA" id="ARBA00002479"/>
    </source>
</evidence>
<dbReference type="GO" id="GO:0009584">
    <property type="term" value="P:detection of visible light"/>
    <property type="evidence" value="ECO:0007669"/>
    <property type="project" value="InterPro"/>
</dbReference>
<dbReference type="PROSITE" id="PS50109">
    <property type="entry name" value="HIS_KIN"/>
    <property type="match status" value="1"/>
</dbReference>
<dbReference type="PANTHER" id="PTHR47876:SF3">
    <property type="entry name" value="PHYTOCHROME 1"/>
    <property type="match status" value="1"/>
</dbReference>
<comment type="function">
    <text evidence="1">Regulatory photoreceptor which exists in two forms that are reversibly interconvertible by light: the Pr form that absorbs maximally in the red region of the spectrum and the Pfr form that absorbs maximally in the far-red region. Photoconversion of Pr to Pfr induces an array of morphogenic responses, whereas reconversion of Pfr to Pr cancels the induction of those responses. Pfr controls the expression of a number of nuclear genes including those encoding the small subunit of ribulose-bisphosphate carboxylase, chlorophyll A/B binding protein, protochlorophyllide reductase, rRNA, etc. It also controls the expression of its own gene(s) in a negative feedback fashion.</text>
</comment>
<dbReference type="Gene3D" id="3.30.450.40">
    <property type="match status" value="1"/>
</dbReference>
<feature type="domain" description="PAS" evidence="13">
    <location>
        <begin position="646"/>
        <end position="717"/>
    </location>
</feature>
<dbReference type="InterPro" id="IPR005467">
    <property type="entry name" value="His_kinase_dom"/>
</dbReference>
<name>A0A811NM01_9POAL</name>
<dbReference type="FunFam" id="3.30.450.270:FF:000001">
    <property type="entry name" value="Phytochrome"/>
    <property type="match status" value="1"/>
</dbReference>
<evidence type="ECO:0000259" key="11">
    <source>
        <dbReference type="PROSITE" id="PS50046"/>
    </source>
</evidence>
<dbReference type="InterPro" id="IPR001294">
    <property type="entry name" value="Phytochrome"/>
</dbReference>
<dbReference type="SUPFAM" id="SSF55874">
    <property type="entry name" value="ATPase domain of HSP90 chaperone/DNA topoisomerase II/histidine kinase"/>
    <property type="match status" value="1"/>
</dbReference>
<evidence type="ECO:0000256" key="8">
    <source>
        <dbReference type="ARBA" id="ARBA00023163"/>
    </source>
</evidence>
<evidence type="ECO:0000256" key="3">
    <source>
        <dbReference type="ARBA" id="ARBA00011738"/>
    </source>
</evidence>
<accession>A0A811NM01</accession>
<dbReference type="InterPro" id="IPR013654">
    <property type="entry name" value="PAS_2"/>
</dbReference>
<dbReference type="PROSITE" id="PS50112">
    <property type="entry name" value="PAS"/>
    <property type="match status" value="1"/>
</dbReference>
<dbReference type="Proteomes" id="UP000604825">
    <property type="component" value="Unassembled WGS sequence"/>
</dbReference>
<dbReference type="Gene3D" id="3.30.450.270">
    <property type="match status" value="1"/>
</dbReference>
<feature type="domain" description="Histidine kinase" evidence="12">
    <location>
        <begin position="772"/>
        <end position="931"/>
    </location>
</feature>
<dbReference type="GO" id="GO:0006355">
    <property type="term" value="P:regulation of DNA-templated transcription"/>
    <property type="evidence" value="ECO:0007669"/>
    <property type="project" value="InterPro"/>
</dbReference>
<dbReference type="OrthoDB" id="2015534at2759"/>
<evidence type="ECO:0000259" key="12">
    <source>
        <dbReference type="PROSITE" id="PS50109"/>
    </source>
</evidence>
<keyword evidence="7" id="KW-0805">Transcription regulation</keyword>
<comment type="subunit">
    <text evidence="3">Homodimer.</text>
</comment>
<evidence type="ECO:0008006" key="16">
    <source>
        <dbReference type="Google" id="ProtNLM"/>
    </source>
</evidence>
<organism evidence="14 15">
    <name type="scientific">Miscanthus lutarioriparius</name>
    <dbReference type="NCBI Taxonomy" id="422564"/>
    <lineage>
        <taxon>Eukaryota</taxon>
        <taxon>Viridiplantae</taxon>
        <taxon>Streptophyta</taxon>
        <taxon>Embryophyta</taxon>
        <taxon>Tracheophyta</taxon>
        <taxon>Spermatophyta</taxon>
        <taxon>Magnoliopsida</taxon>
        <taxon>Liliopsida</taxon>
        <taxon>Poales</taxon>
        <taxon>Poaceae</taxon>
        <taxon>PACMAD clade</taxon>
        <taxon>Panicoideae</taxon>
        <taxon>Andropogonodae</taxon>
        <taxon>Andropogoneae</taxon>
        <taxon>Saccharinae</taxon>
        <taxon>Miscanthus</taxon>
    </lineage>
</organism>
<dbReference type="InterPro" id="IPR029016">
    <property type="entry name" value="GAF-like_dom_sf"/>
</dbReference>
<evidence type="ECO:0000256" key="4">
    <source>
        <dbReference type="ARBA" id="ARBA00022543"/>
    </source>
</evidence>
<dbReference type="Pfam" id="PF00989">
    <property type="entry name" value="PAS"/>
    <property type="match status" value="1"/>
</dbReference>
<dbReference type="InterPro" id="IPR016132">
    <property type="entry name" value="Phyto_chromo_attachment"/>
</dbReference>
<dbReference type="PROSITE" id="PS50046">
    <property type="entry name" value="PHYTOCHROME_2"/>
    <property type="match status" value="1"/>
</dbReference>
<gene>
    <name evidence="14" type="ORF">NCGR_LOCUS20497</name>
</gene>
<dbReference type="Pfam" id="PF02518">
    <property type="entry name" value="HATPase_c"/>
    <property type="match status" value="1"/>
</dbReference>
<dbReference type="AlphaFoldDB" id="A0A811NM01"/>
<evidence type="ECO:0000256" key="2">
    <source>
        <dbReference type="ARBA" id="ARBA00008235"/>
    </source>
</evidence>
<dbReference type="PANTHER" id="PTHR47876">
    <property type="entry name" value="OS08G0260000 PROTEIN"/>
    <property type="match status" value="1"/>
</dbReference>
<dbReference type="SUPFAM" id="SSF55781">
    <property type="entry name" value="GAF domain-like"/>
    <property type="match status" value="2"/>
</dbReference>
<comment type="similarity">
    <text evidence="2">Belongs to the phytochrome family.</text>
</comment>
<evidence type="ECO:0000256" key="5">
    <source>
        <dbReference type="ARBA" id="ARBA00022606"/>
    </source>
</evidence>
<evidence type="ECO:0000256" key="9">
    <source>
        <dbReference type="ARBA" id="ARBA00023170"/>
    </source>
</evidence>